<sequence>MADGTWMIHLKKQQMNLYIPFWLVIECNNCGSIYKVDADKGIVEKYLNSYLQEKDGTGNQEQNSNTELTTVESQ</sequence>
<organism evidence="2">
    <name type="scientific">marine sediment metagenome</name>
    <dbReference type="NCBI Taxonomy" id="412755"/>
    <lineage>
        <taxon>unclassified sequences</taxon>
        <taxon>metagenomes</taxon>
        <taxon>ecological metagenomes</taxon>
    </lineage>
</organism>
<feature type="region of interest" description="Disordered" evidence="1">
    <location>
        <begin position="54"/>
        <end position="74"/>
    </location>
</feature>
<feature type="compositionally biased region" description="Polar residues" evidence="1">
    <location>
        <begin position="57"/>
        <end position="74"/>
    </location>
</feature>
<accession>A0A0F8YY41</accession>
<dbReference type="AlphaFoldDB" id="A0A0F8YY41"/>
<protein>
    <submittedName>
        <fullName evidence="2">Uncharacterized protein</fullName>
    </submittedName>
</protein>
<comment type="caution">
    <text evidence="2">The sequence shown here is derived from an EMBL/GenBank/DDBJ whole genome shotgun (WGS) entry which is preliminary data.</text>
</comment>
<reference evidence="2" key="1">
    <citation type="journal article" date="2015" name="Nature">
        <title>Complex archaea that bridge the gap between prokaryotes and eukaryotes.</title>
        <authorList>
            <person name="Spang A."/>
            <person name="Saw J.H."/>
            <person name="Jorgensen S.L."/>
            <person name="Zaremba-Niedzwiedzka K."/>
            <person name="Martijn J."/>
            <person name="Lind A.E."/>
            <person name="van Eijk R."/>
            <person name="Schleper C."/>
            <person name="Guy L."/>
            <person name="Ettema T.J."/>
        </authorList>
    </citation>
    <scope>NUCLEOTIDE SEQUENCE</scope>
</reference>
<evidence type="ECO:0000256" key="1">
    <source>
        <dbReference type="SAM" id="MobiDB-lite"/>
    </source>
</evidence>
<dbReference type="EMBL" id="LAZR01063720">
    <property type="protein sequence ID" value="KKK58954.1"/>
    <property type="molecule type" value="Genomic_DNA"/>
</dbReference>
<evidence type="ECO:0000313" key="2">
    <source>
        <dbReference type="EMBL" id="KKK58954.1"/>
    </source>
</evidence>
<proteinExistence type="predicted"/>
<name>A0A0F8YY41_9ZZZZ</name>
<gene>
    <name evidence="2" type="ORF">LCGC14_3039220</name>
</gene>